<name>A0A1E3NFI6_9ASCO</name>
<keyword evidence="2" id="KW-0472">Membrane</keyword>
<dbReference type="GeneID" id="30176764"/>
<feature type="transmembrane region" description="Helical" evidence="2">
    <location>
        <begin position="316"/>
        <end position="337"/>
    </location>
</feature>
<organism evidence="3 4">
    <name type="scientific">Pichia membranifaciens NRRL Y-2026</name>
    <dbReference type="NCBI Taxonomy" id="763406"/>
    <lineage>
        <taxon>Eukaryota</taxon>
        <taxon>Fungi</taxon>
        <taxon>Dikarya</taxon>
        <taxon>Ascomycota</taxon>
        <taxon>Saccharomycotina</taxon>
        <taxon>Pichiomycetes</taxon>
        <taxon>Pichiales</taxon>
        <taxon>Pichiaceae</taxon>
        <taxon>Pichia</taxon>
    </lineage>
</organism>
<evidence type="ECO:0000313" key="3">
    <source>
        <dbReference type="EMBL" id="ODQ44348.1"/>
    </source>
</evidence>
<dbReference type="OrthoDB" id="3980750at2759"/>
<feature type="compositionally biased region" description="Basic and acidic residues" evidence="1">
    <location>
        <begin position="41"/>
        <end position="55"/>
    </location>
</feature>
<protein>
    <submittedName>
        <fullName evidence="3">Uncharacterized protein</fullName>
    </submittedName>
</protein>
<dbReference type="EMBL" id="KV454007">
    <property type="protein sequence ID" value="ODQ44348.1"/>
    <property type="molecule type" value="Genomic_DNA"/>
</dbReference>
<feature type="region of interest" description="Disordered" evidence="1">
    <location>
        <begin position="225"/>
        <end position="252"/>
    </location>
</feature>
<feature type="region of interest" description="Disordered" evidence="1">
    <location>
        <begin position="173"/>
        <end position="192"/>
    </location>
</feature>
<dbReference type="RefSeq" id="XP_019015461.1">
    <property type="nucleotide sequence ID" value="XM_019160077.1"/>
</dbReference>
<evidence type="ECO:0000313" key="4">
    <source>
        <dbReference type="Proteomes" id="UP000094455"/>
    </source>
</evidence>
<keyword evidence="2" id="KW-1133">Transmembrane helix</keyword>
<dbReference type="AlphaFoldDB" id="A0A1E3NFI6"/>
<accession>A0A1E3NFI6</accession>
<reference evidence="3 4" key="1">
    <citation type="journal article" date="2016" name="Proc. Natl. Acad. Sci. U.S.A.">
        <title>Comparative genomics of biotechnologically important yeasts.</title>
        <authorList>
            <person name="Riley R."/>
            <person name="Haridas S."/>
            <person name="Wolfe K.H."/>
            <person name="Lopes M.R."/>
            <person name="Hittinger C.T."/>
            <person name="Goeker M."/>
            <person name="Salamov A.A."/>
            <person name="Wisecaver J.H."/>
            <person name="Long T.M."/>
            <person name="Calvey C.H."/>
            <person name="Aerts A.L."/>
            <person name="Barry K.W."/>
            <person name="Choi C."/>
            <person name="Clum A."/>
            <person name="Coughlan A.Y."/>
            <person name="Deshpande S."/>
            <person name="Douglass A.P."/>
            <person name="Hanson S.J."/>
            <person name="Klenk H.-P."/>
            <person name="LaButti K.M."/>
            <person name="Lapidus A."/>
            <person name="Lindquist E.A."/>
            <person name="Lipzen A.M."/>
            <person name="Meier-Kolthoff J.P."/>
            <person name="Ohm R.A."/>
            <person name="Otillar R.P."/>
            <person name="Pangilinan J.L."/>
            <person name="Peng Y."/>
            <person name="Rokas A."/>
            <person name="Rosa C.A."/>
            <person name="Scheuner C."/>
            <person name="Sibirny A.A."/>
            <person name="Slot J.C."/>
            <person name="Stielow J.B."/>
            <person name="Sun H."/>
            <person name="Kurtzman C.P."/>
            <person name="Blackwell M."/>
            <person name="Grigoriev I.V."/>
            <person name="Jeffries T.W."/>
        </authorList>
    </citation>
    <scope>NUCLEOTIDE SEQUENCE [LARGE SCALE GENOMIC DNA]</scope>
    <source>
        <strain evidence="3 4">NRRL Y-2026</strain>
    </source>
</reference>
<feature type="region of interest" description="Disordered" evidence="1">
    <location>
        <begin position="1"/>
        <end position="64"/>
    </location>
</feature>
<evidence type="ECO:0000256" key="1">
    <source>
        <dbReference type="SAM" id="MobiDB-lite"/>
    </source>
</evidence>
<proteinExistence type="predicted"/>
<feature type="region of interest" description="Disordered" evidence="1">
    <location>
        <begin position="118"/>
        <end position="148"/>
    </location>
</feature>
<feature type="transmembrane region" description="Helical" evidence="2">
    <location>
        <begin position="393"/>
        <end position="413"/>
    </location>
</feature>
<keyword evidence="4" id="KW-1185">Reference proteome</keyword>
<feature type="compositionally biased region" description="Gly residues" evidence="1">
    <location>
        <begin position="225"/>
        <end position="244"/>
    </location>
</feature>
<gene>
    <name evidence="3" type="ORF">PICMEDRAFT_13554</name>
</gene>
<keyword evidence="2" id="KW-0812">Transmembrane</keyword>
<evidence type="ECO:0000256" key="2">
    <source>
        <dbReference type="SAM" id="Phobius"/>
    </source>
</evidence>
<sequence>MADREAHRRNSCHKNKGTENGAKRLRLGRKTSGVTAQAHKRNSEQKRKLSRERNMRLRKRSTGSRVRVRADDYVELPRNYRDKVVYDACGTTEALGQVAVRAADAEGAVWGSEASSDFEFDMSMPSTDEEDGEEHEPWQGEGPGEAAAEDGSVIPELDLNELIVLANQLVRNSPPSVTTGGGVGSGRSHSGRSSVANVHIRFPLIRTIHEARDVIMQYERLSGGRAGTGAGGEAGEGAGEGGDGAETTADDRAGRDGEVVWDSIVQDYSGISISGTRAYEAAAAAAAGEDEAGENVNVNVNLDNNVNLENMHRQPVWLELAGLATVTMFMFAVYRLVTNLVSISAFSENVVGDVVGFVEYINDKTYYKHVSHPTDHTSLIYKFGLIIKREMPYLPDTVWLVLTVVAFSAYTVLTSGVVLTSMLFATMCLTMCVVLRWRHLGDFILRVVDNGERCL</sequence>
<dbReference type="Proteomes" id="UP000094455">
    <property type="component" value="Unassembled WGS sequence"/>
</dbReference>